<dbReference type="OrthoDB" id="417877at2759"/>
<gene>
    <name evidence="2" type="ORF">EVG20_g11048</name>
</gene>
<comment type="caution">
    <text evidence="2">The sequence shown here is derived from an EMBL/GenBank/DDBJ whole genome shotgun (WGS) entry which is preliminary data.</text>
</comment>
<feature type="signal peptide" evidence="1">
    <location>
        <begin position="1"/>
        <end position="20"/>
    </location>
</feature>
<dbReference type="AlphaFoldDB" id="A0A4Y9XPP4"/>
<organism evidence="2 3">
    <name type="scientific">Dentipellis fragilis</name>
    <dbReference type="NCBI Taxonomy" id="205917"/>
    <lineage>
        <taxon>Eukaryota</taxon>
        <taxon>Fungi</taxon>
        <taxon>Dikarya</taxon>
        <taxon>Basidiomycota</taxon>
        <taxon>Agaricomycotina</taxon>
        <taxon>Agaricomycetes</taxon>
        <taxon>Russulales</taxon>
        <taxon>Hericiaceae</taxon>
        <taxon>Dentipellis</taxon>
    </lineage>
</organism>
<proteinExistence type="predicted"/>
<dbReference type="EMBL" id="SEOQ01001546">
    <property type="protein sequence ID" value="TFY51333.1"/>
    <property type="molecule type" value="Genomic_DNA"/>
</dbReference>
<dbReference type="Proteomes" id="UP000298327">
    <property type="component" value="Unassembled WGS sequence"/>
</dbReference>
<keyword evidence="1" id="KW-0732">Signal</keyword>
<evidence type="ECO:0000256" key="1">
    <source>
        <dbReference type="SAM" id="SignalP"/>
    </source>
</evidence>
<feature type="chain" id="PRO_5021385489" evidence="1">
    <location>
        <begin position="21"/>
        <end position="276"/>
    </location>
</feature>
<feature type="non-terminal residue" evidence="2">
    <location>
        <position position="276"/>
    </location>
</feature>
<keyword evidence="3" id="KW-1185">Reference proteome</keyword>
<protein>
    <submittedName>
        <fullName evidence="2">Uncharacterized protein</fullName>
    </submittedName>
</protein>
<accession>A0A4Y9XPP4</accession>
<evidence type="ECO:0000313" key="3">
    <source>
        <dbReference type="Proteomes" id="UP000298327"/>
    </source>
</evidence>
<name>A0A4Y9XPP4_9AGAM</name>
<sequence length="276" mass="31290">MNYELLVAIAWTIAVRACDAFILASLVGDPSVTPLTLEHALEAYEHVRLPPANHVLTGSRESGRMYEFVDEYDFGDCDQLRVGLPLRGNGTGCHRTGRMKIHGARSCGWKTILTLRNSMSLRVVYPIPPRTLPKLSFSANTGLIHAVERLSCLPPHRRERDRTSCQYPRALREIDDRMRDMMSDEPGRIPFTSTHRVLDVAQRQICAESRGAFVGPMDPRDFLDASVPPPPLREDGRERVMPAVSFKALKDVKTEVEMYPIYIFICQKLDEEHIMD</sequence>
<evidence type="ECO:0000313" key="2">
    <source>
        <dbReference type="EMBL" id="TFY51333.1"/>
    </source>
</evidence>
<reference evidence="2 3" key="1">
    <citation type="submission" date="2019-02" db="EMBL/GenBank/DDBJ databases">
        <title>Genome sequencing of the rare red list fungi Dentipellis fragilis.</title>
        <authorList>
            <person name="Buettner E."/>
            <person name="Kellner H."/>
        </authorList>
    </citation>
    <scope>NUCLEOTIDE SEQUENCE [LARGE SCALE GENOMIC DNA]</scope>
    <source>
        <strain evidence="2 3">DSM 105465</strain>
    </source>
</reference>